<dbReference type="eggNOG" id="COG3608">
    <property type="taxonomic scope" value="Bacteria"/>
</dbReference>
<sequence>MNPTISTIPIQQLTSGDRISLQVYKFVGSQPGKKAYLQGNLHGCEIVGNAVIHQLIDFLSTLDDTQLTGEIWLVPVCNPASTNQRSHFFATGGFNPYDGQDWNRIFWDYEKECDDLEDFAQSQLNLNPDEIRNNYLARIQSSLKQHLEDCYSPRGLPFRHLYRYQLQSLCVDANYVIDIHSSTNQGLDFLYGFYSREKSAKDFLLDYGIVMHEDEYDGDAFDEAFIKPWQGLEKALAKLGRTLQFDIESWTLELGSGMQMNPESVKRGVYGIKNYLSKKGMLQLPDFPITDPDSYQMKLASKDNIERYYAPAGGMIQSRVELGSVVKVGDRLYQLLSFNKEGNLPNVIDIKAETDGLVFDVSTNYSANQGEYVLSIRQFDSKHSAVSRQPSGLAYG</sequence>
<comment type="cofactor">
    <cofactor evidence="1">
        <name>Zn(2+)</name>
        <dbReference type="ChEBI" id="CHEBI:29105"/>
    </cofactor>
</comment>
<evidence type="ECO:0000313" key="6">
    <source>
        <dbReference type="EMBL" id="EGJ30920.1"/>
    </source>
</evidence>
<dbReference type="EMBL" id="GL890945">
    <property type="protein sequence ID" value="EGJ30920.1"/>
    <property type="molecule type" value="Genomic_DNA"/>
</dbReference>
<dbReference type="HOGENOM" id="CLU_062226_0_0_3"/>
<name>F4XX35_9CYAN</name>
<dbReference type="GO" id="GO:0046872">
    <property type="term" value="F:metal ion binding"/>
    <property type="evidence" value="ECO:0007669"/>
    <property type="project" value="UniProtKB-KW"/>
</dbReference>
<accession>F4XX35</accession>
<evidence type="ECO:0000259" key="5">
    <source>
        <dbReference type="Pfam" id="PF24827"/>
    </source>
</evidence>
<reference evidence="7" key="1">
    <citation type="journal article" date="2011" name="Proc. Natl. Acad. Sci. U.S.A.">
        <title>Genomic insights into the physiology and ecology of the marine filamentous cyanobacterium Lyngbya majuscula.</title>
        <authorList>
            <person name="Jones A.C."/>
            <person name="Monroe E.A."/>
            <person name="Podell S."/>
            <person name="Hess W.R."/>
            <person name="Klages S."/>
            <person name="Esquenazi E."/>
            <person name="Niessen S."/>
            <person name="Hoover H."/>
            <person name="Rothmann M."/>
            <person name="Lasken R.S."/>
            <person name="Yates J.R.III."/>
            <person name="Reinhardt R."/>
            <person name="Kube M."/>
            <person name="Burkart M.D."/>
            <person name="Allen E.E."/>
            <person name="Dorrestein P.C."/>
            <person name="Gerwick W.H."/>
            <person name="Gerwick L."/>
        </authorList>
    </citation>
    <scope>NUCLEOTIDE SEQUENCE [LARGE SCALE GENOMIC DNA]</scope>
    <source>
        <strain evidence="7">3L</strain>
    </source>
</reference>
<keyword evidence="2" id="KW-0479">Metal-binding</keyword>
<organism evidence="6 7">
    <name type="scientific">Moorena producens 3L</name>
    <dbReference type="NCBI Taxonomy" id="489825"/>
    <lineage>
        <taxon>Bacteria</taxon>
        <taxon>Bacillati</taxon>
        <taxon>Cyanobacteriota</taxon>
        <taxon>Cyanophyceae</taxon>
        <taxon>Coleofasciculales</taxon>
        <taxon>Coleofasciculaceae</taxon>
        <taxon>Moorena</taxon>
    </lineage>
</organism>
<evidence type="ECO:0000313" key="7">
    <source>
        <dbReference type="Proteomes" id="UP000003959"/>
    </source>
</evidence>
<dbReference type="AlphaFoldDB" id="F4XX35"/>
<dbReference type="PANTHER" id="PTHR37326:SF1">
    <property type="entry name" value="BLL3975 PROTEIN"/>
    <property type="match status" value="1"/>
</dbReference>
<dbReference type="PANTHER" id="PTHR37326">
    <property type="entry name" value="BLL3975 PROTEIN"/>
    <property type="match status" value="1"/>
</dbReference>
<feature type="domain" description="Succinylglutamate desuccinylase/Aspartoacylase catalytic" evidence="5">
    <location>
        <begin position="31"/>
        <end position="122"/>
    </location>
</feature>
<dbReference type="SUPFAM" id="SSF53187">
    <property type="entry name" value="Zn-dependent exopeptidases"/>
    <property type="match status" value="1"/>
</dbReference>
<dbReference type="Pfam" id="PF24827">
    <property type="entry name" value="AstE_AspA_cat"/>
    <property type="match status" value="1"/>
</dbReference>
<keyword evidence="7" id="KW-1185">Reference proteome</keyword>
<evidence type="ECO:0000256" key="4">
    <source>
        <dbReference type="ARBA" id="ARBA00022833"/>
    </source>
</evidence>
<dbReference type="Gene3D" id="3.40.630.10">
    <property type="entry name" value="Zn peptidases"/>
    <property type="match status" value="1"/>
</dbReference>
<protein>
    <submittedName>
        <fullName evidence="6">Putative deacylase</fullName>
    </submittedName>
</protein>
<dbReference type="Gene3D" id="2.40.50.100">
    <property type="match status" value="1"/>
</dbReference>
<evidence type="ECO:0000256" key="3">
    <source>
        <dbReference type="ARBA" id="ARBA00022801"/>
    </source>
</evidence>
<keyword evidence="3" id="KW-0378">Hydrolase</keyword>
<evidence type="ECO:0000256" key="2">
    <source>
        <dbReference type="ARBA" id="ARBA00022723"/>
    </source>
</evidence>
<dbReference type="Proteomes" id="UP000003959">
    <property type="component" value="Unassembled WGS sequence"/>
</dbReference>
<keyword evidence="4" id="KW-0862">Zinc</keyword>
<proteinExistence type="predicted"/>
<dbReference type="GO" id="GO:0016788">
    <property type="term" value="F:hydrolase activity, acting on ester bonds"/>
    <property type="evidence" value="ECO:0007669"/>
    <property type="project" value="InterPro"/>
</dbReference>
<dbReference type="InterPro" id="IPR053138">
    <property type="entry name" value="N-alpha-Ac-DABA_deacetylase"/>
</dbReference>
<dbReference type="OrthoDB" id="527673at2"/>
<gene>
    <name evidence="6" type="ORF">LYNGBM3L_45130</name>
</gene>
<dbReference type="InterPro" id="IPR055438">
    <property type="entry name" value="AstE_AspA_cat"/>
</dbReference>
<dbReference type="RefSeq" id="WP_009148994.1">
    <property type="nucleotide sequence ID" value="NZ_GL890945.1"/>
</dbReference>
<evidence type="ECO:0000256" key="1">
    <source>
        <dbReference type="ARBA" id="ARBA00001947"/>
    </source>
</evidence>